<name>A0ACB5PP35_9BACT</name>
<organism evidence="1 2">
    <name type="scientific">Hymenobacter qilianensis</name>
    <dbReference type="NCBI Taxonomy" id="1385715"/>
    <lineage>
        <taxon>Bacteria</taxon>
        <taxon>Pseudomonadati</taxon>
        <taxon>Bacteroidota</taxon>
        <taxon>Cytophagia</taxon>
        <taxon>Cytophagales</taxon>
        <taxon>Hymenobacteraceae</taxon>
        <taxon>Hymenobacter</taxon>
    </lineage>
</organism>
<proteinExistence type="predicted"/>
<evidence type="ECO:0000313" key="1">
    <source>
        <dbReference type="EMBL" id="GGF58202.1"/>
    </source>
</evidence>
<accession>A0ACB5PP35</accession>
<sequence length="132" mass="14225">MKRKVFRACLLVWLGLLSVAIYAQSEAFGAVKGAIRNGSAQELAPYLGPKVELGYDGDKKSYSAAEAESALKAFFTKNPPTAFEFIHQGSSNEGTKYAIGKYTGKAGTYRVFVKMKPGGGSPTIDTIDFTQE</sequence>
<reference evidence="1 2" key="1">
    <citation type="journal article" date="2019" name="Int. J. Syst. Evol. Microbiol.">
        <title>The Global Catalogue of Microorganisms (GCM) 10K type strain sequencing project: providing services to taxonomists for standard genome sequencing and annotation.</title>
        <authorList>
            <consortium name="The Broad Institute Genomics Platform"/>
            <consortium name="The Broad Institute Genome Sequencing Center for Infectious Disease"/>
            <person name="Wu L."/>
            <person name="Ma J."/>
        </authorList>
    </citation>
    <scope>NUCLEOTIDE SEQUENCE [LARGE SCALE GENOMIC DNA]</scope>
    <source>
        <strain evidence="1 2">CGMCC 1.12720</strain>
    </source>
</reference>
<gene>
    <name evidence="1" type="ORF">GCM10011375_11690</name>
</gene>
<dbReference type="Proteomes" id="UP000605392">
    <property type="component" value="Unassembled WGS sequence"/>
</dbReference>
<keyword evidence="2" id="KW-1185">Reference proteome</keyword>
<protein>
    <submittedName>
        <fullName evidence="1">Uncharacterized protein</fullName>
    </submittedName>
</protein>
<comment type="caution">
    <text evidence="1">The sequence shown here is derived from an EMBL/GenBank/DDBJ whole genome shotgun (WGS) entry which is preliminary data.</text>
</comment>
<evidence type="ECO:0000313" key="2">
    <source>
        <dbReference type="Proteomes" id="UP000605392"/>
    </source>
</evidence>
<dbReference type="EMBL" id="BMFN01000001">
    <property type="protein sequence ID" value="GGF58202.1"/>
    <property type="molecule type" value="Genomic_DNA"/>
</dbReference>